<keyword evidence="2" id="KW-1185">Reference proteome</keyword>
<protein>
    <submittedName>
        <fullName evidence="1">Uncharacterized protein</fullName>
    </submittedName>
</protein>
<reference evidence="2" key="1">
    <citation type="submission" date="2015-05" db="EMBL/GenBank/DDBJ databases">
        <authorList>
            <consortium name="Pathogen Informatics"/>
        </authorList>
    </citation>
    <scope>NUCLEOTIDE SEQUENCE [LARGE SCALE GENOMIC DNA]</scope>
    <source>
        <strain evidence="2">L1-83</strain>
    </source>
</reference>
<name>A0A0M6WTT7_9FIRM</name>
<dbReference type="RefSeq" id="WP_255494039.1">
    <property type="nucleotide sequence ID" value="NZ_CATYLF010000104.1"/>
</dbReference>
<organism evidence="1 2">
    <name type="scientific">Roseburia inulinivorans</name>
    <dbReference type="NCBI Taxonomy" id="360807"/>
    <lineage>
        <taxon>Bacteria</taxon>
        <taxon>Bacillati</taxon>
        <taxon>Bacillota</taxon>
        <taxon>Clostridia</taxon>
        <taxon>Lachnospirales</taxon>
        <taxon>Lachnospiraceae</taxon>
        <taxon>Roseburia</taxon>
    </lineage>
</organism>
<dbReference type="AlphaFoldDB" id="A0A0M6WTT7"/>
<dbReference type="Proteomes" id="UP000049828">
    <property type="component" value="Unassembled WGS sequence"/>
</dbReference>
<proteinExistence type="predicted"/>
<sequence>MSNEDMARRIQVYLKKIEKIRVKRIKREKFKHLLKTLGLSAGRK</sequence>
<gene>
    <name evidence="1" type="ORF">RIL183_05181</name>
</gene>
<evidence type="ECO:0000313" key="2">
    <source>
        <dbReference type="Proteomes" id="UP000049828"/>
    </source>
</evidence>
<accession>A0A0M6WTT7</accession>
<evidence type="ECO:0000313" key="1">
    <source>
        <dbReference type="EMBL" id="CRL40163.1"/>
    </source>
</evidence>
<dbReference type="EMBL" id="CVRS01000080">
    <property type="protein sequence ID" value="CRL40163.1"/>
    <property type="molecule type" value="Genomic_DNA"/>
</dbReference>